<feature type="transmembrane region" description="Helical" evidence="1">
    <location>
        <begin position="1005"/>
        <end position="1028"/>
    </location>
</feature>
<dbReference type="STRING" id="716816.BST96_13350"/>
<dbReference type="Proteomes" id="UP000193450">
    <property type="component" value="Chromosome"/>
</dbReference>
<keyword evidence="1" id="KW-1133">Transmembrane helix</keyword>
<dbReference type="SUPFAM" id="SSF82714">
    <property type="entry name" value="Multidrug efflux transporter AcrB TolC docking domain, DN and DC subdomains"/>
    <property type="match status" value="2"/>
</dbReference>
<name>A0A1X9NCX8_9GAMM</name>
<dbReference type="GO" id="GO:0005886">
    <property type="term" value="C:plasma membrane"/>
    <property type="evidence" value="ECO:0007669"/>
    <property type="project" value="TreeGrafter"/>
</dbReference>
<dbReference type="OrthoDB" id="5287122at2"/>
<dbReference type="Gene3D" id="3.30.70.1430">
    <property type="entry name" value="Multidrug efflux transporter AcrB pore domain"/>
    <property type="match status" value="2"/>
</dbReference>
<evidence type="ECO:0000256" key="1">
    <source>
        <dbReference type="SAM" id="Phobius"/>
    </source>
</evidence>
<feature type="transmembrane region" description="Helical" evidence="1">
    <location>
        <begin position="17"/>
        <end position="34"/>
    </location>
</feature>
<gene>
    <name evidence="2" type="ORF">BST96_13350</name>
</gene>
<feature type="transmembrane region" description="Helical" evidence="1">
    <location>
        <begin position="386"/>
        <end position="408"/>
    </location>
</feature>
<dbReference type="Gene3D" id="3.30.70.1440">
    <property type="entry name" value="Multidrug efflux transporter AcrB pore domain"/>
    <property type="match status" value="1"/>
</dbReference>
<keyword evidence="1" id="KW-0472">Membrane</keyword>
<protein>
    <submittedName>
        <fullName evidence="2">RND transporter</fullName>
    </submittedName>
</protein>
<dbReference type="SUPFAM" id="SSF82693">
    <property type="entry name" value="Multidrug efflux transporter AcrB pore domain, PN1, PN2, PC1 and PC2 subdomains"/>
    <property type="match status" value="2"/>
</dbReference>
<dbReference type="Gene3D" id="1.20.1640.10">
    <property type="entry name" value="Multidrug efflux transporter AcrB transmembrane domain"/>
    <property type="match status" value="2"/>
</dbReference>
<dbReference type="Gene3D" id="3.30.2090.10">
    <property type="entry name" value="Multidrug efflux transporter AcrB TolC docking domain, DN and DC subdomains"/>
    <property type="match status" value="2"/>
</dbReference>
<feature type="transmembrane region" description="Helical" evidence="1">
    <location>
        <begin position="902"/>
        <end position="922"/>
    </location>
</feature>
<keyword evidence="1" id="KW-0812">Transmembrane</keyword>
<dbReference type="Gene3D" id="3.30.70.1320">
    <property type="entry name" value="Multidrug efflux transporter AcrB pore domain like"/>
    <property type="match status" value="1"/>
</dbReference>
<sequence length="1051" mass="115345">MKAEGHGLIGWFANNPVAANLLMLLIVVAGLLSAQSISKEMFPQAETGNIQITASYPGAAPIEVETGVILPIEAALQGEKGIKQIRSTASRDMGSVVLELESDEDLNEVLGRVKNRIDGIVNFPEHLEKPTINKEEVFRFVLSVNVAGSLERKALKRLGQQVHDELLALPEIKRLMLWGVENDEVAIEVHEQQLREFDLTLNEVASILRASSFDLPAGMIRAREGHIMVRTQGKAYTAEDFSALVLRSHSDGTELRLSDVATVRDTLVETNGQVRFDQQSAVSIGVFALQGQSLLAIDQAVVRYVDNKRSNLPEGVSLDTNFQTAFYLQGRLDMMLNNLAVGALLVMIVLSLFLNLSVAGWVMLGIPVSFLGALWLMPVNPFPVNITIPSLFAFILVLGIVVDDAIVIGESIYAQTRRQAANKPELRASVDTVIRGTRKVAAPATIGVLTTVAAFVPMLFVGGTMAPMLESIAVVVILCLLFSLIESKLILPAHLVGMSTKINTSPRFSWLNSCQRGTQVLLGKLIERGYRPLLSKAIVYRYTALAAFLACLLIAINAVRSGLVAYEFFPNVPGDMVMADIVMQEGASRDRREQVLQAVEQAAYRVSERHQQQYPQEPVLLEHLLLYSLDDNSVRFNASLNRSELRSVNAPEFEKLWREAMGPQVGVRQQRYYSTSNAWGAKINLSLSGADTSELTAAGRELQNKLAEYKGVYDIYNSQGIGGREVQISLKPHAQQMGIQLADVARQVRQAFYGEEVQRLQRGPDTVKVMVRYPLDERRSLASLERMQIRAADGRAVDIREVANLHLGNTVSAISRLDRKRTVTITADVDSELAQSGKVINEITTEFIPQLLKRYPSVSFGLGGASLEQQTLMKRMIIGFIASLFFIYSLLAIPLRSYVQPLIIMAAIPFGFIGALIGHSLFGVSFSLMSLFGLVALAGVVVNDSLILVEFTNRARAKGDSVEAALVKAGTQRFRAIVLTTLTTFAGLLPILFERSLQAQFVIPMALSLGFGIVFATAITLVLVPCLYRSIDDLPKFSRGKVVRPMDGVPD</sequence>
<dbReference type="PANTHER" id="PTHR32063:SF33">
    <property type="entry name" value="RND SUPERFAMILY EFFLUX PUMP PERMEASE COMPONENT"/>
    <property type="match status" value="1"/>
</dbReference>
<dbReference type="SUPFAM" id="SSF82866">
    <property type="entry name" value="Multidrug efflux transporter AcrB transmembrane domain"/>
    <property type="match status" value="2"/>
</dbReference>
<dbReference type="AlphaFoldDB" id="A0A1X9NCX8"/>
<organism evidence="2 3">
    <name type="scientific">Oceanicoccus sagamiensis</name>
    <dbReference type="NCBI Taxonomy" id="716816"/>
    <lineage>
        <taxon>Bacteria</taxon>
        <taxon>Pseudomonadati</taxon>
        <taxon>Pseudomonadota</taxon>
        <taxon>Gammaproteobacteria</taxon>
        <taxon>Cellvibrionales</taxon>
        <taxon>Spongiibacteraceae</taxon>
        <taxon>Oceanicoccus</taxon>
    </lineage>
</organism>
<keyword evidence="3" id="KW-1185">Reference proteome</keyword>
<evidence type="ECO:0000313" key="2">
    <source>
        <dbReference type="EMBL" id="ARN75011.1"/>
    </source>
</evidence>
<feature type="transmembrane region" description="Helical" evidence="1">
    <location>
        <begin position="472"/>
        <end position="491"/>
    </location>
</feature>
<dbReference type="PANTHER" id="PTHR32063">
    <property type="match status" value="1"/>
</dbReference>
<dbReference type="EMBL" id="CP019343">
    <property type="protein sequence ID" value="ARN75011.1"/>
    <property type="molecule type" value="Genomic_DNA"/>
</dbReference>
<dbReference type="RefSeq" id="WP_085759179.1">
    <property type="nucleotide sequence ID" value="NZ_CP019343.1"/>
</dbReference>
<dbReference type="GO" id="GO:0042910">
    <property type="term" value="F:xenobiotic transmembrane transporter activity"/>
    <property type="evidence" value="ECO:0007669"/>
    <property type="project" value="TreeGrafter"/>
</dbReference>
<feature type="transmembrane region" description="Helical" evidence="1">
    <location>
        <begin position="876"/>
        <end position="895"/>
    </location>
</feature>
<dbReference type="InterPro" id="IPR027463">
    <property type="entry name" value="AcrB_DN_DC_subdom"/>
</dbReference>
<feature type="transmembrane region" description="Helical" evidence="1">
    <location>
        <begin position="928"/>
        <end position="949"/>
    </location>
</feature>
<dbReference type="InterPro" id="IPR001036">
    <property type="entry name" value="Acrflvin-R"/>
</dbReference>
<dbReference type="Pfam" id="PF00873">
    <property type="entry name" value="ACR_tran"/>
    <property type="match status" value="1"/>
</dbReference>
<feature type="transmembrane region" description="Helical" evidence="1">
    <location>
        <begin position="440"/>
        <end position="460"/>
    </location>
</feature>
<dbReference type="PRINTS" id="PR00702">
    <property type="entry name" value="ACRIFLAVINRP"/>
</dbReference>
<reference evidence="2 3" key="1">
    <citation type="submission" date="2016-11" db="EMBL/GenBank/DDBJ databases">
        <title>Trade-off between light-utilization and light-protection in marine flavobacteria.</title>
        <authorList>
            <person name="Kumagai Y."/>
        </authorList>
    </citation>
    <scope>NUCLEOTIDE SEQUENCE [LARGE SCALE GENOMIC DNA]</scope>
    <source>
        <strain evidence="2 3">NBRC 107125</strain>
    </source>
</reference>
<evidence type="ECO:0000313" key="3">
    <source>
        <dbReference type="Proteomes" id="UP000193450"/>
    </source>
</evidence>
<proteinExistence type="predicted"/>
<feature type="transmembrane region" description="Helical" evidence="1">
    <location>
        <begin position="538"/>
        <end position="559"/>
    </location>
</feature>
<feature type="transmembrane region" description="Helical" evidence="1">
    <location>
        <begin position="339"/>
        <end position="366"/>
    </location>
</feature>
<accession>A0A1X9NCX8</accession>
<dbReference type="KEGG" id="osg:BST96_13350"/>
<feature type="transmembrane region" description="Helical" evidence="1">
    <location>
        <begin position="976"/>
        <end position="993"/>
    </location>
</feature>